<dbReference type="EMBL" id="CATQJA010002703">
    <property type="protein sequence ID" value="CAJ0585200.1"/>
    <property type="molecule type" value="Genomic_DNA"/>
</dbReference>
<evidence type="ECO:0000256" key="1">
    <source>
        <dbReference type="SAM" id="MobiDB-lite"/>
    </source>
</evidence>
<sequence length="236" mass="26599">MCTQRYAGYTTQSRERKGAEIIEAVNVIRGDARKDLQGRQEIREIEGLMDTTVSLDQPVWMHRMRSKVVDHRRNVCNAHPGPKDPQDLREQLVSRAPLDPLDSLERAQLDAHLNQGEDNGYGLDSQSPSASPPPVLPVAPAQGYGFFQKRESPQVHSAPTPTQLEAVQVDQARRQYAYQQQLRAMALAEYERLATAQQQQRLQPIQGPFRYGGQGTVYQRQQAQPTHTIPAAYFGK</sequence>
<evidence type="ECO:0000313" key="3">
    <source>
        <dbReference type="Proteomes" id="UP001177023"/>
    </source>
</evidence>
<evidence type="ECO:0000313" key="2">
    <source>
        <dbReference type="EMBL" id="CAJ0585200.1"/>
    </source>
</evidence>
<keyword evidence="3" id="KW-1185">Reference proteome</keyword>
<dbReference type="AlphaFoldDB" id="A0AA36GAI1"/>
<comment type="caution">
    <text evidence="2">The sequence shown here is derived from an EMBL/GenBank/DDBJ whole genome shotgun (WGS) entry which is preliminary data.</text>
</comment>
<organism evidence="2 3">
    <name type="scientific">Mesorhabditis spiculigera</name>
    <dbReference type="NCBI Taxonomy" id="96644"/>
    <lineage>
        <taxon>Eukaryota</taxon>
        <taxon>Metazoa</taxon>
        <taxon>Ecdysozoa</taxon>
        <taxon>Nematoda</taxon>
        <taxon>Chromadorea</taxon>
        <taxon>Rhabditida</taxon>
        <taxon>Rhabditina</taxon>
        <taxon>Rhabditomorpha</taxon>
        <taxon>Rhabditoidea</taxon>
        <taxon>Rhabditidae</taxon>
        <taxon>Mesorhabditinae</taxon>
        <taxon>Mesorhabditis</taxon>
    </lineage>
</organism>
<accession>A0AA36GAI1</accession>
<name>A0AA36GAI1_9BILA</name>
<feature type="non-terminal residue" evidence="2">
    <location>
        <position position="236"/>
    </location>
</feature>
<protein>
    <submittedName>
        <fullName evidence="2">Uncharacterized protein</fullName>
    </submittedName>
</protein>
<feature type="region of interest" description="Disordered" evidence="1">
    <location>
        <begin position="114"/>
        <end position="133"/>
    </location>
</feature>
<proteinExistence type="predicted"/>
<gene>
    <name evidence="2" type="ORF">MSPICULIGERA_LOCUS23231</name>
</gene>
<reference evidence="2" key="1">
    <citation type="submission" date="2023-06" db="EMBL/GenBank/DDBJ databases">
        <authorList>
            <person name="Delattre M."/>
        </authorList>
    </citation>
    <scope>NUCLEOTIDE SEQUENCE</scope>
    <source>
        <strain evidence="2">AF72</strain>
    </source>
</reference>
<dbReference type="Proteomes" id="UP001177023">
    <property type="component" value="Unassembled WGS sequence"/>
</dbReference>